<dbReference type="AlphaFoldDB" id="A0A0I9X7Q4"/>
<dbReference type="InterPro" id="IPR013087">
    <property type="entry name" value="Znf_C2H2_type"/>
</dbReference>
<feature type="region of interest" description="Disordered" evidence="1">
    <location>
        <begin position="210"/>
        <end position="239"/>
    </location>
</feature>
<dbReference type="PROSITE" id="PS00028">
    <property type="entry name" value="ZINC_FINGER_C2H2_1"/>
    <property type="match status" value="1"/>
</dbReference>
<accession>A0A0I9X7Q4</accession>
<gene>
    <name evidence="2" type="ORF">C2S_10646</name>
</gene>
<sequence length="433" mass="48852">MQNAIARRFGTGDGSFIYCPCLSVSQRRPRGLRWYKVPPSLCNGVRTSMNVSIDSKHVDILPSLTPSRLSWSSAHLDHTPPSSLWGRPCWEFAGHEARRVFILGYVFVFLPFICTGQTGEKVQWTAIGTANDPRHNSPKVLYSGLLTAQDMQHIHRAYDLPGQSLETWHTQEEIEPSIQTINITGPVVLRPLLSSPIGTCSLLYCTTTTPPEAEPSPAQLSPPEESRRKNFGCSNAPDRDHDLTEYSAFLHRIPPSPDFRCLTSLVQICCQWESCLLDFNSSASLRRHLVTTSHTTHSRIMDTSIYSEIQWLEEFSETSWVRTNALFDRLVTVSRHKEPPAPFTDFDNLLSLTKTVWRMVRFNSIHSPLTLACPAGSSLRVIVNGNFVTCRSDLEFRFFNVCSLCFGFQRIITTLNYGISQDAGQHARCPDWS</sequence>
<dbReference type="EMBL" id="CABFJX010000388">
    <property type="protein sequence ID" value="VTT77578.1"/>
    <property type="molecule type" value="Genomic_DNA"/>
</dbReference>
<proteinExistence type="predicted"/>
<evidence type="ECO:0000256" key="1">
    <source>
        <dbReference type="SAM" id="MobiDB-lite"/>
    </source>
</evidence>
<reference evidence="2" key="1">
    <citation type="submission" date="2019-05" db="EMBL/GenBank/DDBJ databases">
        <authorList>
            <person name="Piombo E."/>
        </authorList>
    </citation>
    <scope>NUCLEOTIDE SEQUENCE</scope>
    <source>
        <strain evidence="2">C2S</strain>
    </source>
</reference>
<name>A0A0I9X7Q4_FUSFU</name>
<comment type="caution">
    <text evidence="2">The sequence shown here is derived from an EMBL/GenBank/DDBJ whole genome shotgun (WGS) entry which is preliminary data.</text>
</comment>
<organism evidence="2 3">
    <name type="scientific">Fusarium fujikuroi</name>
    <name type="common">Bakanae and foot rot disease fungus</name>
    <name type="synonym">Gibberella fujikuroi</name>
    <dbReference type="NCBI Taxonomy" id="5127"/>
    <lineage>
        <taxon>Eukaryota</taxon>
        <taxon>Fungi</taxon>
        <taxon>Dikarya</taxon>
        <taxon>Ascomycota</taxon>
        <taxon>Pezizomycotina</taxon>
        <taxon>Sordariomycetes</taxon>
        <taxon>Hypocreomycetidae</taxon>
        <taxon>Hypocreales</taxon>
        <taxon>Nectriaceae</taxon>
        <taxon>Fusarium</taxon>
        <taxon>Fusarium fujikuroi species complex</taxon>
    </lineage>
</organism>
<dbReference type="Proteomes" id="UP000760494">
    <property type="component" value="Unassembled WGS sequence"/>
</dbReference>
<evidence type="ECO:0000313" key="3">
    <source>
        <dbReference type="Proteomes" id="UP000760494"/>
    </source>
</evidence>
<evidence type="ECO:0000313" key="2">
    <source>
        <dbReference type="EMBL" id="VTT77578.1"/>
    </source>
</evidence>
<protein>
    <submittedName>
        <fullName evidence="2">Uncharacterized protein</fullName>
    </submittedName>
</protein>